<evidence type="ECO:0000313" key="5">
    <source>
        <dbReference type="Proteomes" id="UP001325680"/>
    </source>
</evidence>
<keyword evidence="5" id="KW-1185">Reference proteome</keyword>
<feature type="domain" description="Sialate O-acetylesterase" evidence="3">
    <location>
        <begin position="104"/>
        <end position="364"/>
    </location>
</feature>
<feature type="chain" id="PRO_5045073215" evidence="2">
    <location>
        <begin position="20"/>
        <end position="483"/>
    </location>
</feature>
<dbReference type="InterPro" id="IPR039329">
    <property type="entry name" value="SIAE"/>
</dbReference>
<dbReference type="PANTHER" id="PTHR22901">
    <property type="entry name" value="SIALATE O-ACETYLESTERASE"/>
    <property type="match status" value="1"/>
</dbReference>
<proteinExistence type="predicted"/>
<dbReference type="InterPro" id="IPR005181">
    <property type="entry name" value="SASA"/>
</dbReference>
<dbReference type="Pfam" id="PF03629">
    <property type="entry name" value="SASA"/>
    <property type="match status" value="1"/>
</dbReference>
<dbReference type="InterPro" id="IPR036514">
    <property type="entry name" value="SGNH_hydro_sf"/>
</dbReference>
<dbReference type="EMBL" id="CP139960">
    <property type="protein sequence ID" value="WQD39232.1"/>
    <property type="molecule type" value="Genomic_DNA"/>
</dbReference>
<organism evidence="4 5">
    <name type="scientific">Niabella yanshanensis</name>
    <dbReference type="NCBI Taxonomy" id="577386"/>
    <lineage>
        <taxon>Bacteria</taxon>
        <taxon>Pseudomonadati</taxon>
        <taxon>Bacteroidota</taxon>
        <taxon>Chitinophagia</taxon>
        <taxon>Chitinophagales</taxon>
        <taxon>Chitinophagaceae</taxon>
        <taxon>Niabella</taxon>
    </lineage>
</organism>
<keyword evidence="1" id="KW-0378">Hydrolase</keyword>
<sequence length="483" mass="54198">MKLFLSIFLILFLAQSSHAELVLPKILGHNMVLQQGASVAIWGWADAGQEVIVEFKGQHKKAIADTKGAWKLYLNPLKASFDNASIYIKAGKEQILLNHILVGEVWLCSGQSNMEFAMRKLAKLKPPAGANWPVNEVAEANNKSLRIFLVERKKMNPDSTHSGWNEATAPALGSFSAVGYFFAKELQQKLKVPVGVISAAIPGSGIEPWMPAEAMLKENFFNNTNGDSTHRIKDASGKFYTTMIESLIPFSLKGFLWYQGENNCFLQERLEYTYKMKSLINYWRTKWENNKLPFYYVQIAPYYYSKAKDRPYTVYSEPEFWEAQAAALAISNTVMIATTDLIEDPADLHPVNKWDVGERLATSALSNTYKVDSQPAMGPLFKSAVKKGQSFIIDFDYKGTGLKSNDGAALSYFEVADEKGNYHAATAMIKNNKVWVNAAGIKNPHSVRFAWREDAKANLFNAEGLPALPFRTNNKLKDQFNPR</sequence>
<gene>
    <name evidence="4" type="ORF">U0035_03590</name>
</gene>
<dbReference type="SUPFAM" id="SSF52266">
    <property type="entry name" value="SGNH hydrolase"/>
    <property type="match status" value="1"/>
</dbReference>
<evidence type="ECO:0000259" key="3">
    <source>
        <dbReference type="Pfam" id="PF03629"/>
    </source>
</evidence>
<dbReference type="Gene3D" id="3.40.50.1110">
    <property type="entry name" value="SGNH hydrolase"/>
    <property type="match status" value="1"/>
</dbReference>
<dbReference type="PANTHER" id="PTHR22901:SF0">
    <property type="entry name" value="SIALATE O-ACETYLESTERASE"/>
    <property type="match status" value="1"/>
</dbReference>
<dbReference type="Proteomes" id="UP001325680">
    <property type="component" value="Chromosome"/>
</dbReference>
<protein>
    <submittedName>
        <fullName evidence="4">Sialate O-acetylesterase</fullName>
    </submittedName>
</protein>
<reference evidence="4 5" key="1">
    <citation type="submission" date="2023-12" db="EMBL/GenBank/DDBJ databases">
        <title>Genome sequencing and assembly of bacterial species from a model synthetic community.</title>
        <authorList>
            <person name="Hogle S.L."/>
        </authorList>
    </citation>
    <scope>NUCLEOTIDE SEQUENCE [LARGE SCALE GENOMIC DNA]</scope>
    <source>
        <strain evidence="4 5">HAMBI_3031</strain>
    </source>
</reference>
<name>A0ABZ0W7J6_9BACT</name>
<evidence type="ECO:0000256" key="2">
    <source>
        <dbReference type="SAM" id="SignalP"/>
    </source>
</evidence>
<evidence type="ECO:0000256" key="1">
    <source>
        <dbReference type="ARBA" id="ARBA00022801"/>
    </source>
</evidence>
<evidence type="ECO:0000313" key="4">
    <source>
        <dbReference type="EMBL" id="WQD39232.1"/>
    </source>
</evidence>
<keyword evidence="2" id="KW-0732">Signal</keyword>
<dbReference type="RefSeq" id="WP_114792774.1">
    <property type="nucleotide sequence ID" value="NZ_CP139960.1"/>
</dbReference>
<feature type="signal peptide" evidence="2">
    <location>
        <begin position="1"/>
        <end position="19"/>
    </location>
</feature>
<accession>A0ABZ0W7J6</accession>